<dbReference type="AlphaFoldDB" id="A0AAD1XRC9"/>
<feature type="transmembrane region" description="Helical" evidence="2">
    <location>
        <begin position="175"/>
        <end position="196"/>
    </location>
</feature>
<sequence length="268" mass="30964">MLSSRFIRSLTLTRSVFRPSTKFSLLKTSSVRFFCTNKPPKTDYKESPIKESHEDSKSPKEEDEYKEKAQENEPPTTTPQQDLRIHPYWYFITSMVVIYQFLKMNDITVEFEDLIKYLKEQPFKAVDIAVNLKKNSDYSVFVTVEGTDIDGRVLSAESEAENRFRKILAMSSDSGLLRLCYLVLFTNFCGIISQIMYHQKRGFNSKAYIGLIACGGFVAFSTSQTISTLNFLKEFGNLKEDRPQGYVKFVKSSEFHNQVGNYTRVERN</sequence>
<proteinExistence type="predicted"/>
<feature type="region of interest" description="Disordered" evidence="1">
    <location>
        <begin position="38"/>
        <end position="80"/>
    </location>
</feature>
<keyword evidence="2" id="KW-0472">Membrane</keyword>
<feature type="compositionally biased region" description="Basic and acidic residues" evidence="1">
    <location>
        <begin position="40"/>
        <end position="71"/>
    </location>
</feature>
<feature type="transmembrane region" description="Helical" evidence="2">
    <location>
        <begin position="208"/>
        <end position="232"/>
    </location>
</feature>
<evidence type="ECO:0000313" key="4">
    <source>
        <dbReference type="Proteomes" id="UP001295684"/>
    </source>
</evidence>
<keyword evidence="2" id="KW-1133">Transmembrane helix</keyword>
<protein>
    <submittedName>
        <fullName evidence="3">Uncharacterized protein</fullName>
    </submittedName>
</protein>
<dbReference type="EMBL" id="CAMPGE010019017">
    <property type="protein sequence ID" value="CAI2377379.1"/>
    <property type="molecule type" value="Genomic_DNA"/>
</dbReference>
<reference evidence="3" key="1">
    <citation type="submission" date="2023-07" db="EMBL/GenBank/DDBJ databases">
        <authorList>
            <consortium name="AG Swart"/>
            <person name="Singh M."/>
            <person name="Singh A."/>
            <person name="Seah K."/>
            <person name="Emmerich C."/>
        </authorList>
    </citation>
    <scope>NUCLEOTIDE SEQUENCE</scope>
    <source>
        <strain evidence="3">DP1</strain>
    </source>
</reference>
<accession>A0AAD1XRC9</accession>
<dbReference type="Proteomes" id="UP001295684">
    <property type="component" value="Unassembled WGS sequence"/>
</dbReference>
<gene>
    <name evidence="3" type="ORF">ECRASSUSDP1_LOCUS18763</name>
</gene>
<organism evidence="3 4">
    <name type="scientific">Euplotes crassus</name>
    <dbReference type="NCBI Taxonomy" id="5936"/>
    <lineage>
        <taxon>Eukaryota</taxon>
        <taxon>Sar</taxon>
        <taxon>Alveolata</taxon>
        <taxon>Ciliophora</taxon>
        <taxon>Intramacronucleata</taxon>
        <taxon>Spirotrichea</taxon>
        <taxon>Hypotrichia</taxon>
        <taxon>Euplotida</taxon>
        <taxon>Euplotidae</taxon>
        <taxon>Moneuplotes</taxon>
    </lineage>
</organism>
<evidence type="ECO:0000256" key="1">
    <source>
        <dbReference type="SAM" id="MobiDB-lite"/>
    </source>
</evidence>
<keyword evidence="2" id="KW-0812">Transmembrane</keyword>
<name>A0AAD1XRC9_EUPCR</name>
<comment type="caution">
    <text evidence="3">The sequence shown here is derived from an EMBL/GenBank/DDBJ whole genome shotgun (WGS) entry which is preliminary data.</text>
</comment>
<evidence type="ECO:0000313" key="3">
    <source>
        <dbReference type="EMBL" id="CAI2377379.1"/>
    </source>
</evidence>
<evidence type="ECO:0000256" key="2">
    <source>
        <dbReference type="SAM" id="Phobius"/>
    </source>
</evidence>
<keyword evidence="4" id="KW-1185">Reference proteome</keyword>